<protein>
    <submittedName>
        <fullName evidence="1">Uncharacterized protein</fullName>
    </submittedName>
</protein>
<proteinExistence type="predicted"/>
<comment type="caution">
    <text evidence="1">The sequence shown here is derived from an EMBL/GenBank/DDBJ whole genome shotgun (WGS) entry which is preliminary data.</text>
</comment>
<evidence type="ECO:0000313" key="1">
    <source>
        <dbReference type="EMBL" id="MBY9074219.1"/>
    </source>
</evidence>
<sequence length="146" mass="15843">MADAADSPVAFVIAVECFECGKDAVHAETVAPGALPVGFGSWSQSDRDVFIRNRSPQRWRFIYEGVEAGNGHGDDIKESEAALLAHAFTVPLTYPRVHTAGLDDDAGFCPTCAVPYCFDHWNSPGRADGTCPRGHWRSLDPHWSPG</sequence>
<accession>A0ABS7RGQ0</accession>
<reference evidence="1 2" key="1">
    <citation type="submission" date="2021-08" db="EMBL/GenBank/DDBJ databases">
        <title>Nocardioides bacterium WL0053 sp. nov., isolated from the sediment.</title>
        <authorList>
            <person name="Wang L."/>
            <person name="Zhang D."/>
            <person name="Zhang A."/>
        </authorList>
    </citation>
    <scope>NUCLEOTIDE SEQUENCE [LARGE SCALE GENOMIC DNA]</scope>
    <source>
        <strain evidence="1 2">WL0053</strain>
    </source>
</reference>
<dbReference type="RefSeq" id="WP_221023921.1">
    <property type="nucleotide sequence ID" value="NZ_JAIEZQ010000001.1"/>
</dbReference>
<organism evidence="1 2">
    <name type="scientific">Nocardioides jiangsuensis</name>
    <dbReference type="NCBI Taxonomy" id="2866161"/>
    <lineage>
        <taxon>Bacteria</taxon>
        <taxon>Bacillati</taxon>
        <taxon>Actinomycetota</taxon>
        <taxon>Actinomycetes</taxon>
        <taxon>Propionibacteriales</taxon>
        <taxon>Nocardioidaceae</taxon>
        <taxon>Nocardioides</taxon>
    </lineage>
</organism>
<gene>
    <name evidence="1" type="ORF">K1X13_05220</name>
</gene>
<dbReference type="EMBL" id="JAIEZQ010000001">
    <property type="protein sequence ID" value="MBY9074219.1"/>
    <property type="molecule type" value="Genomic_DNA"/>
</dbReference>
<evidence type="ECO:0000313" key="2">
    <source>
        <dbReference type="Proteomes" id="UP000754710"/>
    </source>
</evidence>
<keyword evidence="2" id="KW-1185">Reference proteome</keyword>
<dbReference type="Proteomes" id="UP000754710">
    <property type="component" value="Unassembled WGS sequence"/>
</dbReference>
<name>A0ABS7RGQ0_9ACTN</name>